<evidence type="ECO:0000313" key="12">
    <source>
        <dbReference type="Proteomes" id="UP001527925"/>
    </source>
</evidence>
<evidence type="ECO:0000256" key="3">
    <source>
        <dbReference type="ARBA" id="ARBA00022448"/>
    </source>
</evidence>
<feature type="repeat" description="Solcar" evidence="8">
    <location>
        <begin position="203"/>
        <end position="301"/>
    </location>
</feature>
<keyword evidence="5" id="KW-0677">Repeat</keyword>
<dbReference type="Gene3D" id="1.50.40.10">
    <property type="entry name" value="Mitochondrial carrier domain"/>
    <property type="match status" value="2"/>
</dbReference>
<evidence type="ECO:0000256" key="6">
    <source>
        <dbReference type="ARBA" id="ARBA00022989"/>
    </source>
</evidence>
<organism evidence="11 12">
    <name type="scientific">Polyrhizophydium stewartii</name>
    <dbReference type="NCBI Taxonomy" id="2732419"/>
    <lineage>
        <taxon>Eukaryota</taxon>
        <taxon>Fungi</taxon>
        <taxon>Fungi incertae sedis</taxon>
        <taxon>Chytridiomycota</taxon>
        <taxon>Chytridiomycota incertae sedis</taxon>
        <taxon>Chytridiomycetes</taxon>
        <taxon>Rhizophydiales</taxon>
        <taxon>Rhizophydiales incertae sedis</taxon>
        <taxon>Polyrhizophydium</taxon>
    </lineage>
</organism>
<reference evidence="11 12" key="1">
    <citation type="submission" date="2023-09" db="EMBL/GenBank/DDBJ databases">
        <title>Pangenome analysis of Batrachochytrium dendrobatidis and related Chytrids.</title>
        <authorList>
            <person name="Yacoub M.N."/>
            <person name="Stajich J.E."/>
            <person name="James T.Y."/>
        </authorList>
    </citation>
    <scope>NUCLEOTIDE SEQUENCE [LARGE SCALE GENOMIC DNA]</scope>
    <source>
        <strain evidence="11 12">JEL0888</strain>
    </source>
</reference>
<comment type="similarity">
    <text evidence="2 9">Belongs to the mitochondrial carrier (TC 2.A.29) family.</text>
</comment>
<evidence type="ECO:0000256" key="8">
    <source>
        <dbReference type="PROSITE-ProRule" id="PRU00282"/>
    </source>
</evidence>
<feature type="repeat" description="Solcar" evidence="8">
    <location>
        <begin position="4"/>
        <end position="97"/>
    </location>
</feature>
<evidence type="ECO:0000256" key="10">
    <source>
        <dbReference type="SAM" id="Phobius"/>
    </source>
</evidence>
<evidence type="ECO:0000256" key="7">
    <source>
        <dbReference type="ARBA" id="ARBA00023136"/>
    </source>
</evidence>
<comment type="subcellular location">
    <subcellularLocation>
        <location evidence="1">Membrane</location>
        <topology evidence="1">Multi-pass membrane protein</topology>
    </subcellularLocation>
</comment>
<protein>
    <recommendedName>
        <fullName evidence="13">Mitochondrial carrier</fullName>
    </recommendedName>
</protein>
<accession>A0ABR4NA54</accession>
<evidence type="ECO:0000256" key="2">
    <source>
        <dbReference type="ARBA" id="ARBA00006375"/>
    </source>
</evidence>
<keyword evidence="6 10" id="KW-1133">Transmembrane helix</keyword>
<dbReference type="PANTHER" id="PTHR45939">
    <property type="entry name" value="PEROXISOMAL MEMBRANE PROTEIN PMP34-RELATED"/>
    <property type="match status" value="1"/>
</dbReference>
<keyword evidence="7 8" id="KW-0472">Membrane</keyword>
<keyword evidence="12" id="KW-1185">Reference proteome</keyword>
<evidence type="ECO:0000256" key="1">
    <source>
        <dbReference type="ARBA" id="ARBA00004141"/>
    </source>
</evidence>
<dbReference type="InterPro" id="IPR018108">
    <property type="entry name" value="MCP_transmembrane"/>
</dbReference>
<dbReference type="PANTHER" id="PTHR45939:SF1">
    <property type="entry name" value="MITOCHONDRIAL THIAMINE PYROPHOSPHATE CARRIER 1-RELATED"/>
    <property type="match status" value="1"/>
</dbReference>
<evidence type="ECO:0000256" key="5">
    <source>
        <dbReference type="ARBA" id="ARBA00022737"/>
    </source>
</evidence>
<evidence type="ECO:0000256" key="9">
    <source>
        <dbReference type="RuleBase" id="RU000488"/>
    </source>
</evidence>
<dbReference type="InterPro" id="IPR023395">
    <property type="entry name" value="MCP_dom_sf"/>
</dbReference>
<evidence type="ECO:0008006" key="13">
    <source>
        <dbReference type="Google" id="ProtNLM"/>
    </source>
</evidence>
<dbReference type="PROSITE" id="PS50920">
    <property type="entry name" value="SOLCAR"/>
    <property type="match status" value="3"/>
</dbReference>
<name>A0ABR4NA54_9FUNG</name>
<dbReference type="Pfam" id="PF00153">
    <property type="entry name" value="Mito_carr"/>
    <property type="match status" value="3"/>
</dbReference>
<gene>
    <name evidence="11" type="ORF">HK105_204157</name>
</gene>
<feature type="transmembrane region" description="Helical" evidence="10">
    <location>
        <begin position="205"/>
        <end position="227"/>
    </location>
</feature>
<dbReference type="Proteomes" id="UP001527925">
    <property type="component" value="Unassembled WGS sequence"/>
</dbReference>
<evidence type="ECO:0000313" key="11">
    <source>
        <dbReference type="EMBL" id="KAL2916401.1"/>
    </source>
</evidence>
<dbReference type="InterPro" id="IPR052217">
    <property type="entry name" value="Mito/Peroxisomal_Carrier"/>
</dbReference>
<proteinExistence type="inferred from homology"/>
<dbReference type="SUPFAM" id="SSF103506">
    <property type="entry name" value="Mitochondrial carrier"/>
    <property type="match status" value="1"/>
</dbReference>
<feature type="transmembrane region" description="Helical" evidence="10">
    <location>
        <begin position="69"/>
        <end position="90"/>
    </location>
</feature>
<dbReference type="EMBL" id="JADGIZ020000017">
    <property type="protein sequence ID" value="KAL2916401.1"/>
    <property type="molecule type" value="Genomic_DNA"/>
</dbReference>
<evidence type="ECO:0000256" key="4">
    <source>
        <dbReference type="ARBA" id="ARBA00022692"/>
    </source>
</evidence>
<keyword evidence="4 8" id="KW-0812">Transmembrane</keyword>
<comment type="caution">
    <text evidence="11">The sequence shown here is derived from an EMBL/GenBank/DDBJ whole genome shotgun (WGS) entry which is preliminary data.</text>
</comment>
<feature type="transmembrane region" description="Helical" evidence="10">
    <location>
        <begin position="110"/>
        <end position="134"/>
    </location>
</feature>
<sequence length="324" mass="35664">MPKLTPLGDATAGTIGSVFANVLVFPLDVIKTRMQVQSKALKAVQATQHYNSALDALIKIYHHEGIQGLYSGMTAGLFGTVVSSFSYFYIYGTIRGAYLKRIGNAEITTAMELILGALAGALCQFIVLPIAVVTTRQQTDHESKGHSFMEVLKRVVHEDGPQGLWKGLRASLVLCSNPAITYGVFERLKAILLKRQEGKPAPLTAGQVFLIGALSKTLATVVTYPYIMAKVRMQWRPPKNIDELSDEDREALQYKSSLDILRKVRKSDGFRGWYKGMSTQILKAVLCQAILFVSKEKLAEYTLLLFSLFEANRNGVIQAAQASA</sequence>
<keyword evidence="3 9" id="KW-0813">Transport</keyword>
<feature type="repeat" description="Solcar" evidence="8">
    <location>
        <begin position="107"/>
        <end position="191"/>
    </location>
</feature>